<dbReference type="InterPro" id="IPR036259">
    <property type="entry name" value="MFS_trans_sf"/>
</dbReference>
<feature type="transmembrane region" description="Helical" evidence="7">
    <location>
        <begin position="178"/>
        <end position="201"/>
    </location>
</feature>
<comment type="similarity">
    <text evidence="2">Belongs to the major facilitator superfamily. Folate-biopterin transporter (TC 2.A.71) family.</text>
</comment>
<sequence>MIIADVAQDALTLSYSQREPAATRGRLISLVYAVRNFTNTIISLISGFCLNSTRYGGSFDWDIGLNAFFWVLTVPVVLNVPIVYFFLQDDKTPRVVFRHYIKELWDLLQLRVVWQVLLFNFIFGAFTGIGSTAGGYVKLYWAKVYNLNSTAMHALSNFIYIGMLVAMGKYGTGWNWRFVIVATTIVTNVIDAAVMFCTIFDVVRNQWFFLGVPIAETIPSAMNSMVSMFVVAELATIGNEGVMYGLVTTIINLPGVFCSMITNVINVPFHISSKRIKADSDEIRTDVAWTYLIGYSLTLLGCLFIFLLPNQKAAVAELKRTGGSYPRVAAFLFFAFITILSVSVTGTLASMYDETSCTLLAGGDGCEEGASQLYLLGFTIPSLLSIVGIFAVKWHSSKESA</sequence>
<dbReference type="Pfam" id="PF03092">
    <property type="entry name" value="BT1"/>
    <property type="match status" value="1"/>
</dbReference>
<evidence type="ECO:0000256" key="1">
    <source>
        <dbReference type="ARBA" id="ARBA00004141"/>
    </source>
</evidence>
<dbReference type="OrthoDB" id="76714at2759"/>
<feature type="transmembrane region" description="Helical" evidence="7">
    <location>
        <begin position="68"/>
        <end position="87"/>
    </location>
</feature>
<evidence type="ECO:0000313" key="8">
    <source>
        <dbReference type="EMBL" id="EQC29111.1"/>
    </source>
</evidence>
<evidence type="ECO:0000256" key="3">
    <source>
        <dbReference type="ARBA" id="ARBA00022448"/>
    </source>
</evidence>
<keyword evidence="4 7" id="KW-0812">Transmembrane</keyword>
<feature type="transmembrane region" description="Helical" evidence="7">
    <location>
        <begin position="328"/>
        <end position="352"/>
    </location>
</feature>
<dbReference type="GeneID" id="19953869"/>
<reference evidence="8 9" key="1">
    <citation type="submission" date="2012-04" db="EMBL/GenBank/DDBJ databases">
        <title>The Genome Sequence of Saprolegnia declina VS20.</title>
        <authorList>
            <consortium name="The Broad Institute Genome Sequencing Platform"/>
            <person name="Russ C."/>
            <person name="Nusbaum C."/>
            <person name="Tyler B."/>
            <person name="van West P."/>
            <person name="Dieguez-Uribeondo J."/>
            <person name="de Bruijn I."/>
            <person name="Tripathy S."/>
            <person name="Jiang R."/>
            <person name="Young S.K."/>
            <person name="Zeng Q."/>
            <person name="Gargeya S."/>
            <person name="Fitzgerald M."/>
            <person name="Haas B."/>
            <person name="Abouelleil A."/>
            <person name="Alvarado L."/>
            <person name="Arachchi H.M."/>
            <person name="Berlin A."/>
            <person name="Chapman S.B."/>
            <person name="Goldberg J."/>
            <person name="Griggs A."/>
            <person name="Gujja S."/>
            <person name="Hansen M."/>
            <person name="Howarth C."/>
            <person name="Imamovic A."/>
            <person name="Larimer J."/>
            <person name="McCowen C."/>
            <person name="Montmayeur A."/>
            <person name="Murphy C."/>
            <person name="Neiman D."/>
            <person name="Pearson M."/>
            <person name="Priest M."/>
            <person name="Roberts A."/>
            <person name="Saif S."/>
            <person name="Shea T."/>
            <person name="Sisk P."/>
            <person name="Sykes S."/>
            <person name="Wortman J."/>
            <person name="Nusbaum C."/>
            <person name="Birren B."/>
        </authorList>
    </citation>
    <scope>NUCLEOTIDE SEQUENCE [LARGE SCALE GENOMIC DNA]</scope>
    <source>
        <strain evidence="8 9">VS20</strain>
    </source>
</reference>
<dbReference type="GO" id="GO:0016020">
    <property type="term" value="C:membrane"/>
    <property type="evidence" value="ECO:0007669"/>
    <property type="project" value="UniProtKB-SubCell"/>
</dbReference>
<keyword evidence="9" id="KW-1185">Reference proteome</keyword>
<feature type="transmembrane region" description="Helical" evidence="7">
    <location>
        <begin position="108"/>
        <end position="130"/>
    </location>
</feature>
<protein>
    <recommendedName>
        <fullName evidence="10">Major facilitator superfamily (MFS) profile domain-containing protein</fullName>
    </recommendedName>
</protein>
<feature type="transmembrane region" description="Helical" evidence="7">
    <location>
        <begin position="150"/>
        <end position="166"/>
    </location>
</feature>
<evidence type="ECO:0000256" key="2">
    <source>
        <dbReference type="ARBA" id="ARBA00007015"/>
    </source>
</evidence>
<dbReference type="STRING" id="1156394.T0Q3G4"/>
<dbReference type="OMA" id="EESSFWA"/>
<dbReference type="EMBL" id="JH767187">
    <property type="protein sequence ID" value="EQC29111.1"/>
    <property type="molecule type" value="Genomic_DNA"/>
</dbReference>
<comment type="subcellular location">
    <subcellularLocation>
        <location evidence="1">Membrane</location>
        <topology evidence="1">Multi-pass membrane protein</topology>
    </subcellularLocation>
</comment>
<keyword evidence="3" id="KW-0813">Transport</keyword>
<keyword evidence="6 7" id="KW-0472">Membrane</keyword>
<dbReference type="RefSeq" id="XP_008617446.1">
    <property type="nucleotide sequence ID" value="XM_008619224.1"/>
</dbReference>
<evidence type="ECO:0000256" key="7">
    <source>
        <dbReference type="SAM" id="Phobius"/>
    </source>
</evidence>
<keyword evidence="5 7" id="KW-1133">Transmembrane helix</keyword>
<feature type="transmembrane region" description="Helical" evidence="7">
    <location>
        <begin position="244"/>
        <end position="269"/>
    </location>
</feature>
<dbReference type="PANTHER" id="PTHR31585:SF5">
    <property type="entry name" value="RNA-BINDING S4 DOMAIN-CONTAINING PROTEIN"/>
    <property type="match status" value="1"/>
</dbReference>
<evidence type="ECO:0000256" key="6">
    <source>
        <dbReference type="ARBA" id="ARBA00023136"/>
    </source>
</evidence>
<name>T0Q3G4_SAPDV</name>
<dbReference type="VEuPathDB" id="FungiDB:SDRG_13142"/>
<feature type="transmembrane region" description="Helical" evidence="7">
    <location>
        <begin position="372"/>
        <end position="392"/>
    </location>
</feature>
<accession>T0Q3G4</accession>
<evidence type="ECO:0000256" key="5">
    <source>
        <dbReference type="ARBA" id="ARBA00022989"/>
    </source>
</evidence>
<feature type="transmembrane region" description="Helical" evidence="7">
    <location>
        <begin position="27"/>
        <end position="48"/>
    </location>
</feature>
<gene>
    <name evidence="8" type="ORF">SDRG_13142</name>
</gene>
<evidence type="ECO:0008006" key="10">
    <source>
        <dbReference type="Google" id="ProtNLM"/>
    </source>
</evidence>
<evidence type="ECO:0000313" key="9">
    <source>
        <dbReference type="Proteomes" id="UP000030762"/>
    </source>
</evidence>
<dbReference type="PANTHER" id="PTHR31585">
    <property type="entry name" value="FOLATE-BIOPTERIN TRANSPORTER 1, CHLOROPLASTIC"/>
    <property type="match status" value="1"/>
</dbReference>
<feature type="transmembrane region" description="Helical" evidence="7">
    <location>
        <begin position="207"/>
        <end position="232"/>
    </location>
</feature>
<dbReference type="SUPFAM" id="SSF103473">
    <property type="entry name" value="MFS general substrate transporter"/>
    <property type="match status" value="1"/>
</dbReference>
<dbReference type="Proteomes" id="UP000030762">
    <property type="component" value="Unassembled WGS sequence"/>
</dbReference>
<dbReference type="InterPro" id="IPR039309">
    <property type="entry name" value="BT1"/>
</dbReference>
<dbReference type="InParanoid" id="T0Q3G4"/>
<feature type="transmembrane region" description="Helical" evidence="7">
    <location>
        <begin position="289"/>
        <end position="308"/>
    </location>
</feature>
<dbReference type="AlphaFoldDB" id="T0Q3G4"/>
<organism evidence="8 9">
    <name type="scientific">Saprolegnia diclina (strain VS20)</name>
    <dbReference type="NCBI Taxonomy" id="1156394"/>
    <lineage>
        <taxon>Eukaryota</taxon>
        <taxon>Sar</taxon>
        <taxon>Stramenopiles</taxon>
        <taxon>Oomycota</taxon>
        <taxon>Saprolegniomycetes</taxon>
        <taxon>Saprolegniales</taxon>
        <taxon>Saprolegniaceae</taxon>
        <taxon>Saprolegnia</taxon>
    </lineage>
</organism>
<evidence type="ECO:0000256" key="4">
    <source>
        <dbReference type="ARBA" id="ARBA00022692"/>
    </source>
</evidence>
<proteinExistence type="inferred from homology"/>